<keyword evidence="4 5" id="KW-0472">Membrane</keyword>
<evidence type="ECO:0000313" key="6">
    <source>
        <dbReference type="EMBL" id="CAB4701985.1"/>
    </source>
</evidence>
<dbReference type="InterPro" id="IPR008217">
    <property type="entry name" value="Ccc1_fam"/>
</dbReference>
<dbReference type="GO" id="GO:0030026">
    <property type="term" value="P:intracellular manganese ion homeostasis"/>
    <property type="evidence" value="ECO:0007669"/>
    <property type="project" value="InterPro"/>
</dbReference>
<keyword evidence="2 5" id="KW-0812">Transmembrane</keyword>
<dbReference type="AlphaFoldDB" id="A0A6J6PYS1"/>
<evidence type="ECO:0000256" key="1">
    <source>
        <dbReference type="ARBA" id="ARBA00004127"/>
    </source>
</evidence>
<feature type="transmembrane region" description="Helical" evidence="5">
    <location>
        <begin position="232"/>
        <end position="253"/>
    </location>
</feature>
<evidence type="ECO:0000256" key="5">
    <source>
        <dbReference type="SAM" id="Phobius"/>
    </source>
</evidence>
<feature type="transmembrane region" description="Helical" evidence="5">
    <location>
        <begin position="199"/>
        <end position="220"/>
    </location>
</feature>
<protein>
    <submittedName>
        <fullName evidence="6">Unannotated protein</fullName>
    </submittedName>
</protein>
<gene>
    <name evidence="6" type="ORF">UFOPK2399_01422</name>
</gene>
<dbReference type="GO" id="GO:0005384">
    <property type="term" value="F:manganese ion transmembrane transporter activity"/>
    <property type="evidence" value="ECO:0007669"/>
    <property type="project" value="InterPro"/>
</dbReference>
<feature type="transmembrane region" description="Helical" evidence="5">
    <location>
        <begin position="171"/>
        <end position="193"/>
    </location>
</feature>
<organism evidence="6">
    <name type="scientific">freshwater metagenome</name>
    <dbReference type="NCBI Taxonomy" id="449393"/>
    <lineage>
        <taxon>unclassified sequences</taxon>
        <taxon>metagenomes</taxon>
        <taxon>ecological metagenomes</taxon>
    </lineage>
</organism>
<evidence type="ECO:0000256" key="2">
    <source>
        <dbReference type="ARBA" id="ARBA00022692"/>
    </source>
</evidence>
<reference evidence="6" key="1">
    <citation type="submission" date="2020-05" db="EMBL/GenBank/DDBJ databases">
        <authorList>
            <person name="Chiriac C."/>
            <person name="Salcher M."/>
            <person name="Ghai R."/>
            <person name="Kavagutti S V."/>
        </authorList>
    </citation>
    <scope>NUCLEOTIDE SEQUENCE</scope>
</reference>
<dbReference type="CDD" id="cd02432">
    <property type="entry name" value="Nodulin-21_like_1"/>
    <property type="match status" value="1"/>
</dbReference>
<accession>A0A6J6PYS1</accession>
<proteinExistence type="predicted"/>
<dbReference type="PANTHER" id="PTHR31851">
    <property type="entry name" value="FE(2+)/MN(2+) TRANSPORTER PCL1"/>
    <property type="match status" value="1"/>
</dbReference>
<dbReference type="Pfam" id="PF01988">
    <property type="entry name" value="VIT1"/>
    <property type="match status" value="1"/>
</dbReference>
<evidence type="ECO:0000256" key="3">
    <source>
        <dbReference type="ARBA" id="ARBA00022989"/>
    </source>
</evidence>
<dbReference type="EMBL" id="CAEZXP010000004">
    <property type="protein sequence ID" value="CAB4701985.1"/>
    <property type="molecule type" value="Genomic_DNA"/>
</dbReference>
<sequence>MSMQSPAVPGAPNDPIAVPEPVPMPLTSVERHLAHRSNWLRAAVLGANDGILSTASLVLGVASAGAGSAAIVTAGVAGLAAGATSMAAGEYVSVSSQRDTENADLALEKRELAASPAHEHDELLTIYRNRGLSQGLAEQVAQELSTGDLLRTHARDELGFDLDRLARPVQAAWASATSFAIGAAVPLIAIALASGSSRIPVAIVVTLLALGVLGVSGARLGGAPMMRASVRVVVGGIFAMGVTMGIGLIVGSAV</sequence>
<comment type="subcellular location">
    <subcellularLocation>
        <location evidence="1">Endomembrane system</location>
        <topology evidence="1">Multi-pass membrane protein</topology>
    </subcellularLocation>
</comment>
<evidence type="ECO:0000256" key="4">
    <source>
        <dbReference type="ARBA" id="ARBA00023136"/>
    </source>
</evidence>
<dbReference type="GO" id="GO:0012505">
    <property type="term" value="C:endomembrane system"/>
    <property type="evidence" value="ECO:0007669"/>
    <property type="project" value="UniProtKB-SubCell"/>
</dbReference>
<keyword evidence="3 5" id="KW-1133">Transmembrane helix</keyword>
<name>A0A6J6PYS1_9ZZZZ</name>